<keyword evidence="1" id="KW-0732">Signal</keyword>
<feature type="signal peptide" evidence="1">
    <location>
        <begin position="1"/>
        <end position="26"/>
    </location>
</feature>
<gene>
    <name evidence="2" type="ORF">FNH09_34475</name>
</gene>
<keyword evidence="3" id="KW-1185">Reference proteome</keyword>
<evidence type="ECO:0008006" key="4">
    <source>
        <dbReference type="Google" id="ProtNLM"/>
    </source>
</evidence>
<dbReference type="PROSITE" id="PS51257">
    <property type="entry name" value="PROKAR_LIPOPROTEIN"/>
    <property type="match status" value="1"/>
</dbReference>
<protein>
    <recommendedName>
        <fullName evidence="4">Sensor domain-containing protein</fullName>
    </recommendedName>
</protein>
<dbReference type="EMBL" id="VJZD01000201">
    <property type="protein sequence ID" value="MPY36147.1"/>
    <property type="molecule type" value="Genomic_DNA"/>
</dbReference>
<dbReference type="RefSeq" id="WP_152893823.1">
    <property type="nucleotide sequence ID" value="NZ_VJZD01000201.1"/>
</dbReference>
<dbReference type="Proteomes" id="UP000325849">
    <property type="component" value="Unassembled WGS sequence"/>
</dbReference>
<evidence type="ECO:0000313" key="3">
    <source>
        <dbReference type="Proteomes" id="UP000325849"/>
    </source>
</evidence>
<proteinExistence type="predicted"/>
<dbReference type="AlphaFoldDB" id="A0A5N8VLK4"/>
<evidence type="ECO:0000313" key="2">
    <source>
        <dbReference type="EMBL" id="MPY36147.1"/>
    </source>
</evidence>
<dbReference type="OrthoDB" id="4324322at2"/>
<feature type="chain" id="PRO_5024842249" description="Sensor domain-containing protein" evidence="1">
    <location>
        <begin position="27"/>
        <end position="262"/>
    </location>
</feature>
<accession>A0A5N8VLK4</accession>
<name>A0A5N8VLK4_9ACTN</name>
<organism evidence="2 3">
    <name type="scientific">Streptomyces adustus</name>
    <dbReference type="NCBI Taxonomy" id="1609272"/>
    <lineage>
        <taxon>Bacteria</taxon>
        <taxon>Bacillati</taxon>
        <taxon>Actinomycetota</taxon>
        <taxon>Actinomycetes</taxon>
        <taxon>Kitasatosporales</taxon>
        <taxon>Streptomycetaceae</taxon>
        <taxon>Streptomyces</taxon>
    </lineage>
</organism>
<evidence type="ECO:0000256" key="1">
    <source>
        <dbReference type="SAM" id="SignalP"/>
    </source>
</evidence>
<comment type="caution">
    <text evidence="2">The sequence shown here is derived from an EMBL/GenBank/DDBJ whole genome shotgun (WGS) entry which is preliminary data.</text>
</comment>
<sequence>MTRARTLLASGLSATTLLIASGCLSADEGAPHAPIVPASSAAATAPSAHAPSTTTALTDDQARAALITDTDLGGPWVPTQGAATWRDGLLKAKTPAGQCQRLLDALYADELLGAPARAVTGLDDSDTGAQLRYQVSGQPAKAVDGVLAWLKTLPQVCARFTATTTTGAVQDVYVTDAPLPEAGDARQGLHVTLTAVTGPKGQPLDGDPATLSLDVAGVRVGGDAFAFTNGGMGDVPNDATQAAVQLGVRRLADVRRQGRAQV</sequence>
<reference evidence="2 3" key="1">
    <citation type="submission" date="2019-07" db="EMBL/GenBank/DDBJ databases">
        <title>New species of Amycolatopsis and Streptomyces.</title>
        <authorList>
            <person name="Duangmal K."/>
            <person name="Teo W.F.A."/>
            <person name="Lipun K."/>
        </authorList>
    </citation>
    <scope>NUCLEOTIDE SEQUENCE [LARGE SCALE GENOMIC DNA]</scope>
    <source>
        <strain evidence="2 3">NBRC 109810</strain>
    </source>
</reference>